<name>A0A177ASJ4_9BILA</name>
<dbReference type="AlphaFoldDB" id="A0A177ASJ4"/>
<proteinExistence type="predicted"/>
<reference evidence="1 2" key="1">
    <citation type="submission" date="2016-04" db="EMBL/GenBank/DDBJ databases">
        <title>The genome of Intoshia linei affirms orthonectids as highly simplified spiralians.</title>
        <authorList>
            <person name="Mikhailov K.V."/>
            <person name="Slusarev G.S."/>
            <person name="Nikitin M.A."/>
            <person name="Logacheva M.D."/>
            <person name="Penin A."/>
            <person name="Aleoshin V."/>
            <person name="Panchin Y.V."/>
        </authorList>
    </citation>
    <scope>NUCLEOTIDE SEQUENCE [LARGE SCALE GENOMIC DNA]</scope>
    <source>
        <strain evidence="1">Intl2013</strain>
        <tissue evidence="1">Whole animal</tissue>
    </source>
</reference>
<comment type="caution">
    <text evidence="1">The sequence shown here is derived from an EMBL/GenBank/DDBJ whole genome shotgun (WGS) entry which is preliminary data.</text>
</comment>
<dbReference type="EMBL" id="LWCA01001507">
    <property type="protein sequence ID" value="OAF64987.1"/>
    <property type="molecule type" value="Genomic_DNA"/>
</dbReference>
<keyword evidence="2" id="KW-1185">Reference proteome</keyword>
<sequence length="73" mass="8415">MKIEDNIADKILQKSENSQYPCNSLTLNCFIAISESLDENSKNLNNLEIIRKKCENVENENELKDEIDKKSIV</sequence>
<gene>
    <name evidence="1" type="ORF">A3Q56_07275</name>
</gene>
<evidence type="ECO:0000313" key="2">
    <source>
        <dbReference type="Proteomes" id="UP000078046"/>
    </source>
</evidence>
<accession>A0A177ASJ4</accession>
<evidence type="ECO:0000313" key="1">
    <source>
        <dbReference type="EMBL" id="OAF64987.1"/>
    </source>
</evidence>
<organism evidence="1 2">
    <name type="scientific">Intoshia linei</name>
    <dbReference type="NCBI Taxonomy" id="1819745"/>
    <lineage>
        <taxon>Eukaryota</taxon>
        <taxon>Metazoa</taxon>
        <taxon>Spiralia</taxon>
        <taxon>Lophotrochozoa</taxon>
        <taxon>Mesozoa</taxon>
        <taxon>Orthonectida</taxon>
        <taxon>Rhopaluridae</taxon>
        <taxon>Intoshia</taxon>
    </lineage>
</organism>
<dbReference type="Proteomes" id="UP000078046">
    <property type="component" value="Unassembled WGS sequence"/>
</dbReference>
<protein>
    <submittedName>
        <fullName evidence="1">Uncharacterized protein</fullName>
    </submittedName>
</protein>